<dbReference type="NCBIfam" id="TIGR04312">
    <property type="entry name" value="choice_anch_B"/>
    <property type="match status" value="1"/>
</dbReference>
<dbReference type="Gene3D" id="2.130.10.130">
    <property type="entry name" value="Integrin alpha, N-terminal"/>
    <property type="match status" value="1"/>
</dbReference>
<evidence type="ECO:0000256" key="2">
    <source>
        <dbReference type="ARBA" id="ARBA00022737"/>
    </source>
</evidence>
<dbReference type="PANTHER" id="PTHR38787:SF3">
    <property type="entry name" value="REGULATORY P DOMAIN-CONTAINING PROTEIN"/>
    <property type="match status" value="1"/>
</dbReference>
<dbReference type="InterPro" id="IPR011043">
    <property type="entry name" value="Gal_Oxase/kelch_b-propeller"/>
</dbReference>
<evidence type="ECO:0000256" key="4">
    <source>
        <dbReference type="SAM" id="MobiDB-lite"/>
    </source>
</evidence>
<dbReference type="SUPFAM" id="SSF50965">
    <property type="entry name" value="Galactose oxidase, central domain"/>
    <property type="match status" value="1"/>
</dbReference>
<evidence type="ECO:0000313" key="5">
    <source>
        <dbReference type="EMBL" id="SUZ51759.1"/>
    </source>
</evidence>
<sequence length="797" mass="84603">MKRLTIAIVSLLVIVFFVPLAEAQTGFSRSVAVSGNEVFIGEPGNNVPSGFVYIYRNQNGTWVEVMALTAADATDGDGFGTAVVANGDELLVSAVRAGQGVVYIFNRDGRSWVQTGTIAAAASNTDESFGSSLVLVGDTLYVGASGANSNQGATYVFERQGSSWGEIGRLEGDAPEAAPEDAEPQPRRRRGPVGPRFGSAIAAEGDYVLIGAPGTNRGAGVVYGFRRDGDSFERIVKFPEEGTAGAGFGGAITMYAGSALIGSSGANGGVGSVAVYLFDEESEQWNSSLSLQPFDATSGVGFGSSIVAAGNEIFIGAPGSGGGGAIYRFDSHDTGNGQINVGGVSKVGPGSLSGRAQFASTLAFNGDVMVAGLPGDDRGSGTAMIMTRGYNGWNHTKVLSERKGLPALTGELMECTDGMIDRYPCKGVDILSFLPMRDMGGGRGMTTNDIWGWTDPETGRDYALVCMTEKMSFVDVTDPYNPVFVGTLDMHEGARPATWRDVKVRADHAYIVSDGAGEHGVQVFDLTRLREFAGEAIVFDEDAHYGLIDSAHNIVINEDSAFAFVVGASGGGETCGGGLHMVNIEDPQQPAFAGCFADVTTGRRGTGYSHDAQCVIYNGPDTRYTGHEICFGSNETALSIADVTDKRNPVAVGMSTYPNVAYTHQGWLTEDHEYFYMNDEGDEPQGLVEGTRTLVWDVRELDDPVLAGEYIADVTSTDHNLYVVDDLMYQSNYDAGLRIFDVSTPEDPKEIGYFDTSPEGMSGASSWSNYPFFESRVVIFTSGRSGLFIAKLRDDAR</sequence>
<dbReference type="SMART" id="SM00191">
    <property type="entry name" value="Int_alpha"/>
    <property type="match status" value="4"/>
</dbReference>
<dbReference type="Pfam" id="PF14312">
    <property type="entry name" value="FG-GAP_2"/>
    <property type="match status" value="2"/>
</dbReference>
<accession>A0A381NBE6</accession>
<protein>
    <recommendedName>
        <fullName evidence="6">Choice-of-anchor B family protein</fullName>
    </recommendedName>
</protein>
<reference evidence="5" key="1">
    <citation type="submission" date="2018-05" db="EMBL/GenBank/DDBJ databases">
        <authorList>
            <person name="Lanie J.A."/>
            <person name="Ng W.-L."/>
            <person name="Kazmierczak K.M."/>
            <person name="Andrzejewski T.M."/>
            <person name="Davidsen T.M."/>
            <person name="Wayne K.J."/>
            <person name="Tettelin H."/>
            <person name="Glass J.I."/>
            <person name="Rusch D."/>
            <person name="Podicherti R."/>
            <person name="Tsui H.-C.T."/>
            <person name="Winkler M.E."/>
        </authorList>
    </citation>
    <scope>NUCLEOTIDE SEQUENCE</scope>
</reference>
<dbReference type="InterPro" id="IPR028994">
    <property type="entry name" value="Integrin_alpha_N"/>
</dbReference>
<keyword evidence="1" id="KW-0732">Signal</keyword>
<dbReference type="InterPro" id="IPR013519">
    <property type="entry name" value="Int_alpha_beta-p"/>
</dbReference>
<keyword evidence="3" id="KW-0325">Glycoprotein</keyword>
<name>A0A381NBE6_9ZZZZ</name>
<evidence type="ECO:0000256" key="1">
    <source>
        <dbReference type="ARBA" id="ARBA00022729"/>
    </source>
</evidence>
<evidence type="ECO:0000256" key="3">
    <source>
        <dbReference type="ARBA" id="ARBA00023180"/>
    </source>
</evidence>
<proteinExistence type="predicted"/>
<dbReference type="InterPro" id="IPR013517">
    <property type="entry name" value="FG-GAP"/>
</dbReference>
<dbReference type="EMBL" id="UINC01000237">
    <property type="protein sequence ID" value="SUZ51759.1"/>
    <property type="molecule type" value="Genomic_DNA"/>
</dbReference>
<organism evidence="5">
    <name type="scientific">marine metagenome</name>
    <dbReference type="NCBI Taxonomy" id="408172"/>
    <lineage>
        <taxon>unclassified sequences</taxon>
        <taxon>metagenomes</taxon>
        <taxon>ecological metagenomes</taxon>
    </lineage>
</organism>
<feature type="region of interest" description="Disordered" evidence="4">
    <location>
        <begin position="168"/>
        <end position="193"/>
    </location>
</feature>
<keyword evidence="2" id="KW-0677">Repeat</keyword>
<evidence type="ECO:0008006" key="6">
    <source>
        <dbReference type="Google" id="ProtNLM"/>
    </source>
</evidence>
<dbReference type="InterPro" id="IPR027589">
    <property type="entry name" value="Choice_anch_B"/>
</dbReference>
<dbReference type="AlphaFoldDB" id="A0A381NBE6"/>
<gene>
    <name evidence="5" type="ORF">METZ01_LOCUS4613</name>
</gene>
<dbReference type="GO" id="GO:0005576">
    <property type="term" value="C:extracellular region"/>
    <property type="evidence" value="ECO:0007669"/>
    <property type="project" value="TreeGrafter"/>
</dbReference>
<dbReference type="PANTHER" id="PTHR38787">
    <property type="entry name" value="REGULATORY P DOMAIN-CONTAINING PROTEIN"/>
    <property type="match status" value="1"/>
</dbReference>